<feature type="compositionally biased region" description="Basic residues" evidence="1">
    <location>
        <begin position="124"/>
        <end position="135"/>
    </location>
</feature>
<organism evidence="2 3">
    <name type="scientific">Coniochaeta ligniaria NRRL 30616</name>
    <dbReference type="NCBI Taxonomy" id="1408157"/>
    <lineage>
        <taxon>Eukaryota</taxon>
        <taxon>Fungi</taxon>
        <taxon>Dikarya</taxon>
        <taxon>Ascomycota</taxon>
        <taxon>Pezizomycotina</taxon>
        <taxon>Sordariomycetes</taxon>
        <taxon>Sordariomycetidae</taxon>
        <taxon>Coniochaetales</taxon>
        <taxon>Coniochaetaceae</taxon>
        <taxon>Coniochaeta</taxon>
    </lineage>
</organism>
<evidence type="ECO:0000256" key="1">
    <source>
        <dbReference type="SAM" id="MobiDB-lite"/>
    </source>
</evidence>
<feature type="compositionally biased region" description="Basic and acidic residues" evidence="1">
    <location>
        <begin position="289"/>
        <end position="305"/>
    </location>
</feature>
<sequence>MPSSRTRRSRAPSPEPHSSSTGAAIFANVAKGILEYSIHHYLTRQASPTTKHASPADKTPREMPGSSDRSTRAFGFNPSSNSNSRRDDPTHELISHLLRGAAALAARHFLSKRGKKKDQDNAKAKSKTKTKPKATRPRDEFVGAPVPERRRHGHRHRHGRRPHRHQQQPKTELVVALDSLSAELARTSARIRALAGGRRPHRHRDGRCDVYEGLVGCAGRLEGEVERVRTGVNNIRNLEEGQLGRREVYGRGENRGEGSWVRTGPVPAARAGSYVRMRPGEGRSGSYVRTRDVQKEKGSEDEGRKFSVAKPKTDTAVVRAKAAAWNQNIWAA</sequence>
<evidence type="ECO:0000313" key="2">
    <source>
        <dbReference type="EMBL" id="OIW22767.1"/>
    </source>
</evidence>
<name>A0A1J7I552_9PEZI</name>
<proteinExistence type="predicted"/>
<feature type="region of interest" description="Disordered" evidence="1">
    <location>
        <begin position="278"/>
        <end position="305"/>
    </location>
</feature>
<reference evidence="2 3" key="1">
    <citation type="submission" date="2016-10" db="EMBL/GenBank/DDBJ databases">
        <title>Draft genome sequence of Coniochaeta ligniaria NRRL30616, a lignocellulolytic fungus for bioabatement of inhibitors in plant biomass hydrolysates.</title>
        <authorList>
            <consortium name="DOE Joint Genome Institute"/>
            <person name="Jimenez D.J."/>
            <person name="Hector R.E."/>
            <person name="Riley R."/>
            <person name="Sun H."/>
            <person name="Grigoriev I.V."/>
            <person name="Van Elsas J.D."/>
            <person name="Nichols N.N."/>
        </authorList>
    </citation>
    <scope>NUCLEOTIDE SEQUENCE [LARGE SCALE GENOMIC DNA]</scope>
    <source>
        <strain evidence="2 3">NRRL 30616</strain>
    </source>
</reference>
<accession>A0A1J7I552</accession>
<dbReference type="Proteomes" id="UP000182658">
    <property type="component" value="Unassembled WGS sequence"/>
</dbReference>
<feature type="compositionally biased region" description="Basic residues" evidence="1">
    <location>
        <begin position="1"/>
        <end position="10"/>
    </location>
</feature>
<feature type="region of interest" description="Disordered" evidence="1">
    <location>
        <begin position="45"/>
        <end position="89"/>
    </location>
</feature>
<feature type="region of interest" description="Disordered" evidence="1">
    <location>
        <begin position="1"/>
        <end position="23"/>
    </location>
</feature>
<dbReference type="AlphaFoldDB" id="A0A1J7I552"/>
<dbReference type="EMBL" id="KV875110">
    <property type="protein sequence ID" value="OIW22767.1"/>
    <property type="molecule type" value="Genomic_DNA"/>
</dbReference>
<feature type="compositionally biased region" description="Basic residues" evidence="1">
    <location>
        <begin position="149"/>
        <end position="167"/>
    </location>
</feature>
<dbReference type="InParanoid" id="A0A1J7I552"/>
<protein>
    <submittedName>
        <fullName evidence="2">Uncharacterized protein</fullName>
    </submittedName>
</protein>
<feature type="region of interest" description="Disordered" evidence="1">
    <location>
        <begin position="110"/>
        <end position="170"/>
    </location>
</feature>
<evidence type="ECO:0000313" key="3">
    <source>
        <dbReference type="Proteomes" id="UP000182658"/>
    </source>
</evidence>
<keyword evidence="3" id="KW-1185">Reference proteome</keyword>
<dbReference type="OrthoDB" id="5243330at2759"/>
<gene>
    <name evidence="2" type="ORF">CONLIGDRAFT_719623</name>
</gene>